<dbReference type="InterPro" id="IPR011538">
    <property type="entry name" value="Nuo51_FMN-bd"/>
</dbReference>
<dbReference type="Gene3D" id="1.20.1440.230">
    <property type="entry name" value="NADH-ubiquinone oxidoreductase 51kDa subunit, iron-sulphur binding domain"/>
    <property type="match status" value="1"/>
</dbReference>
<dbReference type="Pfam" id="PF01512">
    <property type="entry name" value="Complex1_51K"/>
    <property type="match status" value="1"/>
</dbReference>
<comment type="cofactor">
    <cofactor evidence="2">
        <name>[4Fe-4S] cluster</name>
        <dbReference type="ChEBI" id="CHEBI:49883"/>
    </cofactor>
</comment>
<dbReference type="GO" id="GO:0008137">
    <property type="term" value="F:NADH dehydrogenase (ubiquinone) activity"/>
    <property type="evidence" value="ECO:0007669"/>
    <property type="project" value="InterPro"/>
</dbReference>
<dbReference type="InterPro" id="IPR037225">
    <property type="entry name" value="Nuo51_FMN-bd_sf"/>
</dbReference>
<dbReference type="GO" id="GO:0051539">
    <property type="term" value="F:4 iron, 4 sulfur cluster binding"/>
    <property type="evidence" value="ECO:0007669"/>
    <property type="project" value="UniProtKB-KW"/>
</dbReference>
<dbReference type="SMART" id="SM00928">
    <property type="entry name" value="NADH_4Fe-4S"/>
    <property type="match status" value="1"/>
</dbReference>
<evidence type="ECO:0000313" key="9">
    <source>
        <dbReference type="EMBL" id="AMG39028.1"/>
    </source>
</evidence>
<evidence type="ECO:0000256" key="3">
    <source>
        <dbReference type="ARBA" id="ARBA00007523"/>
    </source>
</evidence>
<name>A0A0X8P355_ALCXX</name>
<evidence type="ECO:0000256" key="1">
    <source>
        <dbReference type="ARBA" id="ARBA00001917"/>
    </source>
</evidence>
<dbReference type="Gene3D" id="6.10.250.1450">
    <property type="match status" value="1"/>
</dbReference>
<keyword evidence="4" id="KW-0004">4Fe-4S</keyword>
<dbReference type="SUPFAM" id="SSF52833">
    <property type="entry name" value="Thioredoxin-like"/>
    <property type="match status" value="1"/>
</dbReference>
<evidence type="ECO:0000256" key="7">
    <source>
        <dbReference type="ARBA" id="ARBA00023014"/>
    </source>
</evidence>
<dbReference type="PANTHER" id="PTHR43578">
    <property type="entry name" value="NADH-QUINONE OXIDOREDUCTASE SUBUNIT F"/>
    <property type="match status" value="1"/>
</dbReference>
<dbReference type="GO" id="GO:0010181">
    <property type="term" value="F:FMN binding"/>
    <property type="evidence" value="ECO:0007669"/>
    <property type="project" value="InterPro"/>
</dbReference>
<dbReference type="Gene3D" id="3.40.50.11540">
    <property type="entry name" value="NADH-ubiquinone oxidoreductase 51kDa subunit"/>
    <property type="match status" value="1"/>
</dbReference>
<dbReference type="SUPFAM" id="SSF142019">
    <property type="entry name" value="Nqo1 FMN-binding domain-like"/>
    <property type="match status" value="1"/>
</dbReference>
<sequence length="523" mass="55446">MSTPTLIYVPRDAAALAMDADAVAAAIELAADERGLAVQVVRNGSRGLLWLEPLVEISTPEGRLAYGPVQPEDVPALFDAGWLAGGEHPLRLGLTEEIPYLKQQERLTFARVGVIDPLSLQDYAAHGGLQGLKRALAMEPAAIVEEMVTSGLRGRGGAAFPTGIKWKTVLGSPADRKYIVCNADEGDSGTFADRLLMEGDPYVLIEGMTIAGLAVGATYGYIYVRSEYPHAIATLEAAIERARSVGWLGDDVHGSGRRFDLEVRKGAGAYICGEETSLLESIEGKRGVVRAKPPLPAISGLFGRPTVINNVISLATVPIILAKGAAYYRDYGVGRSHGTLPFQLAGNLKQGGLVEKAFGLSLRDLLYTFGGGSASGRPLRAVQVGGPLGAYLPESQWDVPLDYEAYVQISAMIGHGGLVAFDDSVDMMRMARYAMEFCAIESCGKCTPCRIGSTRGVETLDKIAAGGPGREQQVHLLRDLCDTMLGGSLCALGGMAPYPVLSALNHFPQDFGIESSQSAAHPA</sequence>
<feature type="domain" description="NADH-ubiquinone oxidoreductase 51kDa subunit iron-sulphur binding" evidence="8">
    <location>
        <begin position="428"/>
        <end position="474"/>
    </location>
</feature>
<accession>A0A0X8P355</accession>
<dbReference type="InterPro" id="IPR036249">
    <property type="entry name" value="Thioredoxin-like_sf"/>
</dbReference>
<keyword evidence="6" id="KW-0408">Iron</keyword>
<evidence type="ECO:0000256" key="5">
    <source>
        <dbReference type="ARBA" id="ARBA00022723"/>
    </source>
</evidence>
<comment type="similarity">
    <text evidence="3">Belongs to the complex I 51 kDa subunit family.</text>
</comment>
<evidence type="ECO:0000259" key="8">
    <source>
        <dbReference type="SMART" id="SM00928"/>
    </source>
</evidence>
<evidence type="ECO:0000256" key="6">
    <source>
        <dbReference type="ARBA" id="ARBA00023004"/>
    </source>
</evidence>
<dbReference type="Pfam" id="PF10589">
    <property type="entry name" value="NADH_4Fe-4S"/>
    <property type="match status" value="1"/>
</dbReference>
<protein>
    <submittedName>
        <fullName evidence="9">Formate dehydrogenase</fullName>
    </submittedName>
</protein>
<dbReference type="SUPFAM" id="SSF142984">
    <property type="entry name" value="Nqo1 middle domain-like"/>
    <property type="match status" value="1"/>
</dbReference>
<keyword evidence="7" id="KW-0411">Iron-sulfur</keyword>
<dbReference type="PANTHER" id="PTHR43578:SF3">
    <property type="entry name" value="NADH-QUINONE OXIDOREDUCTASE SUBUNIT F"/>
    <property type="match status" value="1"/>
</dbReference>
<dbReference type="PROSITE" id="PS00645">
    <property type="entry name" value="COMPLEX1_51K_2"/>
    <property type="match status" value="1"/>
</dbReference>
<dbReference type="PROSITE" id="PS00644">
    <property type="entry name" value="COMPLEX1_51K_1"/>
    <property type="match status" value="1"/>
</dbReference>
<dbReference type="AlphaFoldDB" id="A0A0X8P355"/>
<gene>
    <name evidence="9" type="ORF">AL504_25210</name>
</gene>
<comment type="cofactor">
    <cofactor evidence="1">
        <name>FMN</name>
        <dbReference type="ChEBI" id="CHEBI:58210"/>
    </cofactor>
</comment>
<evidence type="ECO:0000313" key="10">
    <source>
        <dbReference type="Proteomes" id="UP000060602"/>
    </source>
</evidence>
<dbReference type="GO" id="GO:0046872">
    <property type="term" value="F:metal ion binding"/>
    <property type="evidence" value="ECO:0007669"/>
    <property type="project" value="UniProtKB-KW"/>
</dbReference>
<dbReference type="EMBL" id="CP014060">
    <property type="protein sequence ID" value="AMG39028.1"/>
    <property type="molecule type" value="Genomic_DNA"/>
</dbReference>
<organism evidence="9 10">
    <name type="scientific">Alcaligenes xylosoxydans xylosoxydans</name>
    <name type="common">Achromobacter xylosoxidans</name>
    <dbReference type="NCBI Taxonomy" id="85698"/>
    <lineage>
        <taxon>Bacteria</taxon>
        <taxon>Pseudomonadati</taxon>
        <taxon>Pseudomonadota</taxon>
        <taxon>Betaproteobacteria</taxon>
        <taxon>Burkholderiales</taxon>
        <taxon>Alcaligenaceae</taxon>
        <taxon>Achromobacter</taxon>
    </lineage>
</organism>
<evidence type="ECO:0000256" key="4">
    <source>
        <dbReference type="ARBA" id="ARBA00022485"/>
    </source>
</evidence>
<dbReference type="RefSeq" id="WP_061073582.1">
    <property type="nucleotide sequence ID" value="NZ_CP014060.2"/>
</dbReference>
<dbReference type="SUPFAM" id="SSF140490">
    <property type="entry name" value="Nqo1C-terminal domain-like"/>
    <property type="match status" value="1"/>
</dbReference>
<dbReference type="Gene3D" id="3.10.20.600">
    <property type="match status" value="1"/>
</dbReference>
<dbReference type="FunFam" id="3.40.50.11540:FF:000001">
    <property type="entry name" value="NADH dehydrogenase [ubiquinone] flavoprotein 1, mitochondrial"/>
    <property type="match status" value="1"/>
</dbReference>
<keyword evidence="5" id="KW-0479">Metal-binding</keyword>
<proteinExistence type="inferred from homology"/>
<dbReference type="InterPro" id="IPR037207">
    <property type="entry name" value="Nuop51_4Fe4S-bd_sf"/>
</dbReference>
<reference evidence="10" key="1">
    <citation type="submission" date="2015-12" db="EMBL/GenBank/DDBJ databases">
        <title>FDA dAtabase for Regulatory Grade micrObial Sequences (FDA-ARGOS): Supporting development and validation of Infectious Disease Dx tests.</title>
        <authorList>
            <person name="Case J."/>
            <person name="Tallon L."/>
            <person name="Sadzewicz L."/>
            <person name="Sengamalay N."/>
            <person name="Ott S."/>
            <person name="Godinez A."/>
            <person name="Nagaraj S."/>
            <person name="Nadendla S."/>
            <person name="Sichtig H."/>
        </authorList>
    </citation>
    <scope>NUCLEOTIDE SEQUENCE [LARGE SCALE GENOMIC DNA]</scope>
    <source>
        <strain evidence="10">FDAARGOS_147</strain>
    </source>
</reference>
<dbReference type="CDD" id="cd03063">
    <property type="entry name" value="TRX_Fd_FDH_beta"/>
    <property type="match status" value="1"/>
</dbReference>
<dbReference type="InterPro" id="IPR019575">
    <property type="entry name" value="Nuop51_4Fe4S-bd"/>
</dbReference>
<evidence type="ECO:0000256" key="2">
    <source>
        <dbReference type="ARBA" id="ARBA00001966"/>
    </source>
</evidence>
<dbReference type="InterPro" id="IPR001949">
    <property type="entry name" value="NADH-UbQ_OxRdtase_51kDa_CS"/>
</dbReference>
<dbReference type="Proteomes" id="UP000060602">
    <property type="component" value="Chromosome"/>
</dbReference>